<protein>
    <submittedName>
        <fullName evidence="3">Formylglycine-generating enzyme family protein</fullName>
    </submittedName>
</protein>
<dbReference type="Pfam" id="PF03781">
    <property type="entry name" value="FGE-sulfatase"/>
    <property type="match status" value="1"/>
</dbReference>
<comment type="caution">
    <text evidence="3">The sequence shown here is derived from an EMBL/GenBank/DDBJ whole genome shotgun (WGS) entry which is preliminary data.</text>
</comment>
<evidence type="ECO:0000313" key="3">
    <source>
        <dbReference type="EMBL" id="PZN82868.1"/>
    </source>
</evidence>
<dbReference type="InterPro" id="IPR051043">
    <property type="entry name" value="Sulfatase_Mod_Factor_Kinase"/>
</dbReference>
<sequence length="341" mass="38008">MGQIQRLSWCPPELGQPGAWHCDGPLGVDEFGLYADLQFNAVNQRFRWIVPGKFLMGSPDTEPERWKNETQHEVTLTQGYWLADSACTQALWRAVTGDNPSRFQGNDDNPVEQVSWDDAQAFIAKLNSLVPGLHARLPTEAEWEYACRAGTSTPFSFGGNITPEQVNYDGNYPYADGEKGLYREKTVPVKSLPPNPWGLYEMHGNVWEWCQDWFVEEYGAAPQVDPQGPATGADRVLRGGSWYDYGRRVRSAYRRRDGPGYGYDDIGFRLALGQTEPGQSAAPRPPGQPQAERRGGQGGRSAAEKSSPDEAKRNPGQSEQALGPKSKGLFDRLKSWIKPKK</sequence>
<evidence type="ECO:0000256" key="1">
    <source>
        <dbReference type="SAM" id="MobiDB-lite"/>
    </source>
</evidence>
<feature type="compositionally biased region" description="Basic and acidic residues" evidence="1">
    <location>
        <begin position="302"/>
        <end position="313"/>
    </location>
</feature>
<reference evidence="3 4" key="1">
    <citation type="journal article" date="2018" name="Aquat. Microb. Ecol.">
        <title>Gammaproteobacterial methanotrophs dominate.</title>
        <authorList>
            <person name="Rissanen A.J."/>
            <person name="Saarenheimo J."/>
            <person name="Tiirola M."/>
            <person name="Peura S."/>
            <person name="Aalto S.L."/>
            <person name="Karvinen A."/>
            <person name="Nykanen H."/>
        </authorList>
    </citation>
    <scope>NUCLEOTIDE SEQUENCE [LARGE SCALE GENOMIC DNA]</scope>
    <source>
        <strain evidence="3">AMbin10</strain>
    </source>
</reference>
<proteinExistence type="predicted"/>
<feature type="domain" description="Sulfatase-modifying factor enzyme-like" evidence="2">
    <location>
        <begin position="48"/>
        <end position="271"/>
    </location>
</feature>
<dbReference type="GO" id="GO:0120147">
    <property type="term" value="F:formylglycine-generating oxidase activity"/>
    <property type="evidence" value="ECO:0007669"/>
    <property type="project" value="TreeGrafter"/>
</dbReference>
<dbReference type="PANTHER" id="PTHR23150:SF19">
    <property type="entry name" value="FORMYLGLYCINE-GENERATING ENZYME"/>
    <property type="match status" value="1"/>
</dbReference>
<dbReference type="InterPro" id="IPR016187">
    <property type="entry name" value="CTDL_fold"/>
</dbReference>
<dbReference type="EMBL" id="QJPH01000200">
    <property type="protein sequence ID" value="PZN82868.1"/>
    <property type="molecule type" value="Genomic_DNA"/>
</dbReference>
<name>A0A2W4RTD1_9GAMM</name>
<feature type="region of interest" description="Disordered" evidence="1">
    <location>
        <begin position="276"/>
        <end position="341"/>
    </location>
</feature>
<evidence type="ECO:0000313" key="4">
    <source>
        <dbReference type="Proteomes" id="UP000249396"/>
    </source>
</evidence>
<dbReference type="SUPFAM" id="SSF56436">
    <property type="entry name" value="C-type lectin-like"/>
    <property type="match status" value="1"/>
</dbReference>
<dbReference type="InterPro" id="IPR005532">
    <property type="entry name" value="SUMF_dom"/>
</dbReference>
<organism evidence="3 4">
    <name type="scientific">Candidatus Methylumidiphilus alinenensis</name>
    <dbReference type="NCBI Taxonomy" id="2202197"/>
    <lineage>
        <taxon>Bacteria</taxon>
        <taxon>Pseudomonadati</taxon>
        <taxon>Pseudomonadota</taxon>
        <taxon>Gammaproteobacteria</taxon>
        <taxon>Methylococcales</taxon>
        <taxon>Candidatus Methylumidiphilus</taxon>
    </lineage>
</organism>
<accession>A0A2W4RTD1</accession>
<evidence type="ECO:0000259" key="2">
    <source>
        <dbReference type="Pfam" id="PF03781"/>
    </source>
</evidence>
<gene>
    <name evidence="3" type="ORF">DM484_05705</name>
</gene>
<dbReference type="PANTHER" id="PTHR23150">
    <property type="entry name" value="SULFATASE MODIFYING FACTOR 1, 2"/>
    <property type="match status" value="1"/>
</dbReference>
<dbReference type="AlphaFoldDB" id="A0A2W4RTD1"/>
<dbReference type="Proteomes" id="UP000249396">
    <property type="component" value="Unassembled WGS sequence"/>
</dbReference>
<dbReference type="Gene3D" id="3.90.1580.10">
    <property type="entry name" value="paralog of FGE (formylglycine-generating enzyme)"/>
    <property type="match status" value="1"/>
</dbReference>
<dbReference type="InterPro" id="IPR042095">
    <property type="entry name" value="SUMF_sf"/>
</dbReference>